<evidence type="ECO:0000256" key="11">
    <source>
        <dbReference type="ARBA" id="ARBA00048778"/>
    </source>
</evidence>
<evidence type="ECO:0000256" key="7">
    <source>
        <dbReference type="ARBA" id="ARBA00022840"/>
    </source>
</evidence>
<dbReference type="STRING" id="246404.A0A507F7K1"/>
<proteinExistence type="inferred from homology"/>
<evidence type="ECO:0000256" key="2">
    <source>
        <dbReference type="ARBA" id="ARBA00007448"/>
    </source>
</evidence>
<dbReference type="Pfam" id="PF08740">
    <property type="entry name" value="BCS1_N"/>
    <property type="match status" value="2"/>
</dbReference>
<dbReference type="InterPro" id="IPR050747">
    <property type="entry name" value="Mitochondrial_chaperone_BCS1"/>
</dbReference>
<keyword evidence="6" id="KW-0378">Hydrolase</keyword>
<evidence type="ECO:0000313" key="16">
    <source>
        <dbReference type="EMBL" id="TPX71665.1"/>
    </source>
</evidence>
<dbReference type="GO" id="GO:0005743">
    <property type="term" value="C:mitochondrial inner membrane"/>
    <property type="evidence" value="ECO:0007669"/>
    <property type="project" value="UniProtKB-SubCell"/>
</dbReference>
<evidence type="ECO:0000256" key="1">
    <source>
        <dbReference type="ARBA" id="ARBA00004434"/>
    </source>
</evidence>
<organism evidence="16 17">
    <name type="scientific">Chytriomyces confervae</name>
    <dbReference type="NCBI Taxonomy" id="246404"/>
    <lineage>
        <taxon>Eukaryota</taxon>
        <taxon>Fungi</taxon>
        <taxon>Fungi incertae sedis</taxon>
        <taxon>Chytridiomycota</taxon>
        <taxon>Chytridiomycota incertae sedis</taxon>
        <taxon>Chytridiomycetes</taxon>
        <taxon>Chytridiales</taxon>
        <taxon>Chytriomycetaceae</taxon>
        <taxon>Chytriomyces</taxon>
    </lineage>
</organism>
<evidence type="ECO:0000256" key="10">
    <source>
        <dbReference type="ARBA" id="ARBA00023136"/>
    </source>
</evidence>
<keyword evidence="4 12" id="KW-0547">Nucleotide-binding</keyword>
<keyword evidence="5" id="KW-0999">Mitochondrion inner membrane</keyword>
<sequence length="574" mass="62020">MFSKSNPALGAASMRSFNTSNRMTEQPASQSLSESIESLSSIPRESHTGLLSIADTVARIFGLPPPTANPFTQSGLTLGAIGIAAAIVRLIGGHAVTFLKRRLIVACEADARDDVFAWILAWCADQKFASQSTRFAVASVARSSTSTSTSAVDDEFSHLPSYQFLPAPNSTHFFWYKGRFMWITRSRPKPSPMGSSSTTSTGAVAGEKITVSTLGNLFRGSVRSNNLKLSSASGTVSTVVKAVDKSSARMALEDLVEDSRKLFAERDLKRTVIYSADQYGNWRRTRSRPIRPLSTIVLDGETKKNVLNDALEFMKNEKWYGDRGIPYRRGYMFYGYPGTGKTSFVTALAGELKLNIYVISLANKGLTDETLTELMVDTPPRCILLLEDIDAAFVSRSGANPAAAASNTNNSTASGTIVTNVTFSGLLNAIDGVAAQEGRILIMTTNHIEKLDPALIRPGRVDVKVLLDKATRAQIKQLFIQFYTKPISSDATTLESSADAGGVGAALKESESAAVGCHVGTESLERIARRFCERFPERGVSMAAVQGHLMRFKADPEEAVAHAHSFVDSVVDKA</sequence>
<comment type="catalytic activity">
    <reaction evidence="11">
        <text>ATP + H2O = ADP + phosphate + H(+)</text>
        <dbReference type="Rhea" id="RHEA:13065"/>
        <dbReference type="ChEBI" id="CHEBI:15377"/>
        <dbReference type="ChEBI" id="CHEBI:15378"/>
        <dbReference type="ChEBI" id="CHEBI:30616"/>
        <dbReference type="ChEBI" id="CHEBI:43474"/>
        <dbReference type="ChEBI" id="CHEBI:456216"/>
    </reaction>
    <physiologicalReaction direction="left-to-right" evidence="11">
        <dbReference type="Rhea" id="RHEA:13066"/>
    </physiologicalReaction>
</comment>
<accession>A0A507F7K1</accession>
<dbReference type="GO" id="GO:0005524">
    <property type="term" value="F:ATP binding"/>
    <property type="evidence" value="ECO:0007669"/>
    <property type="project" value="UniProtKB-KW"/>
</dbReference>
<dbReference type="Pfam" id="PF25426">
    <property type="entry name" value="AAA_lid_BCS1"/>
    <property type="match status" value="1"/>
</dbReference>
<dbReference type="AlphaFoldDB" id="A0A507F7K1"/>
<comment type="subcellular location">
    <subcellularLocation>
        <location evidence="1">Mitochondrion inner membrane</location>
        <topology evidence="1">Single-pass membrane protein</topology>
    </subcellularLocation>
</comment>
<dbReference type="InterPro" id="IPR027417">
    <property type="entry name" value="P-loop_NTPase"/>
</dbReference>
<feature type="compositionally biased region" description="Polar residues" evidence="13">
    <location>
        <begin position="15"/>
        <end position="30"/>
    </location>
</feature>
<evidence type="ECO:0000313" key="17">
    <source>
        <dbReference type="Proteomes" id="UP000320333"/>
    </source>
</evidence>
<dbReference type="SUPFAM" id="SSF52540">
    <property type="entry name" value="P-loop containing nucleoside triphosphate hydrolases"/>
    <property type="match status" value="1"/>
</dbReference>
<keyword evidence="9" id="KW-0496">Mitochondrion</keyword>
<dbReference type="InterPro" id="IPR003593">
    <property type="entry name" value="AAA+_ATPase"/>
</dbReference>
<evidence type="ECO:0000256" key="9">
    <source>
        <dbReference type="ARBA" id="ARBA00023128"/>
    </source>
</evidence>
<dbReference type="OrthoDB" id="10251412at2759"/>
<feature type="domain" description="BCS1 N-terminal" evidence="15">
    <location>
        <begin position="76"/>
        <end position="296"/>
    </location>
</feature>
<dbReference type="SMART" id="SM01024">
    <property type="entry name" value="BCS1_N"/>
    <property type="match status" value="1"/>
</dbReference>
<evidence type="ECO:0008006" key="18">
    <source>
        <dbReference type="Google" id="ProtNLM"/>
    </source>
</evidence>
<evidence type="ECO:0000256" key="12">
    <source>
        <dbReference type="RuleBase" id="RU003651"/>
    </source>
</evidence>
<dbReference type="Proteomes" id="UP000320333">
    <property type="component" value="Unassembled WGS sequence"/>
</dbReference>
<dbReference type="GO" id="GO:0016887">
    <property type="term" value="F:ATP hydrolysis activity"/>
    <property type="evidence" value="ECO:0007669"/>
    <property type="project" value="InterPro"/>
</dbReference>
<evidence type="ECO:0000259" key="15">
    <source>
        <dbReference type="SMART" id="SM01024"/>
    </source>
</evidence>
<keyword evidence="7 12" id="KW-0067">ATP-binding</keyword>
<dbReference type="Gene3D" id="3.40.50.300">
    <property type="entry name" value="P-loop containing nucleotide triphosphate hydrolases"/>
    <property type="match status" value="1"/>
</dbReference>
<dbReference type="InterPro" id="IPR014851">
    <property type="entry name" value="BCS1_N"/>
</dbReference>
<dbReference type="InterPro" id="IPR003959">
    <property type="entry name" value="ATPase_AAA_core"/>
</dbReference>
<evidence type="ECO:0000256" key="13">
    <source>
        <dbReference type="SAM" id="MobiDB-lite"/>
    </source>
</evidence>
<keyword evidence="3" id="KW-0812">Transmembrane</keyword>
<evidence type="ECO:0000256" key="4">
    <source>
        <dbReference type="ARBA" id="ARBA00022741"/>
    </source>
</evidence>
<name>A0A507F7K1_9FUNG</name>
<dbReference type="PROSITE" id="PS00674">
    <property type="entry name" value="AAA"/>
    <property type="match status" value="1"/>
</dbReference>
<protein>
    <recommendedName>
        <fullName evidence="18">AAA+ ATPase domain-containing protein</fullName>
    </recommendedName>
</protein>
<dbReference type="SMART" id="SM00382">
    <property type="entry name" value="AAA"/>
    <property type="match status" value="1"/>
</dbReference>
<comment type="caution">
    <text evidence="16">The sequence shown here is derived from an EMBL/GenBank/DDBJ whole genome shotgun (WGS) entry which is preliminary data.</text>
</comment>
<dbReference type="PANTHER" id="PTHR23070">
    <property type="entry name" value="BCS1 AAA-TYPE ATPASE"/>
    <property type="match status" value="1"/>
</dbReference>
<gene>
    <name evidence="16" type="ORF">CcCBS67573_g06078</name>
</gene>
<dbReference type="InterPro" id="IPR057495">
    <property type="entry name" value="AAA_lid_BCS1"/>
</dbReference>
<evidence type="ECO:0000256" key="3">
    <source>
        <dbReference type="ARBA" id="ARBA00022692"/>
    </source>
</evidence>
<evidence type="ECO:0000259" key="14">
    <source>
        <dbReference type="SMART" id="SM00382"/>
    </source>
</evidence>
<comment type="similarity">
    <text evidence="2">Belongs to the AAA ATPase family. BCS1 subfamily.</text>
</comment>
<evidence type="ECO:0000256" key="8">
    <source>
        <dbReference type="ARBA" id="ARBA00022989"/>
    </source>
</evidence>
<reference evidence="16 17" key="1">
    <citation type="journal article" date="2019" name="Sci. Rep.">
        <title>Comparative genomics of chytrid fungi reveal insights into the obligate biotrophic and pathogenic lifestyle of Synchytrium endobioticum.</title>
        <authorList>
            <person name="van de Vossenberg B.T.L.H."/>
            <person name="Warris S."/>
            <person name="Nguyen H.D.T."/>
            <person name="van Gent-Pelzer M.P.E."/>
            <person name="Joly D.L."/>
            <person name="van de Geest H.C."/>
            <person name="Bonants P.J.M."/>
            <person name="Smith D.S."/>
            <person name="Levesque C.A."/>
            <person name="van der Lee T.A.J."/>
        </authorList>
    </citation>
    <scope>NUCLEOTIDE SEQUENCE [LARGE SCALE GENOMIC DNA]</scope>
    <source>
        <strain evidence="16 17">CBS 675.73</strain>
    </source>
</reference>
<evidence type="ECO:0000256" key="6">
    <source>
        <dbReference type="ARBA" id="ARBA00022801"/>
    </source>
</evidence>
<keyword evidence="17" id="KW-1185">Reference proteome</keyword>
<evidence type="ECO:0000256" key="5">
    <source>
        <dbReference type="ARBA" id="ARBA00022792"/>
    </source>
</evidence>
<dbReference type="CDD" id="cd19510">
    <property type="entry name" value="RecA-like_BCS1"/>
    <property type="match status" value="1"/>
</dbReference>
<dbReference type="Pfam" id="PF00004">
    <property type="entry name" value="AAA"/>
    <property type="match status" value="1"/>
</dbReference>
<feature type="domain" description="AAA+ ATPase" evidence="14">
    <location>
        <begin position="327"/>
        <end position="471"/>
    </location>
</feature>
<dbReference type="InterPro" id="IPR003960">
    <property type="entry name" value="ATPase_AAA_CS"/>
</dbReference>
<feature type="region of interest" description="Disordered" evidence="13">
    <location>
        <begin position="1"/>
        <end position="36"/>
    </location>
</feature>
<keyword evidence="10" id="KW-0472">Membrane</keyword>
<keyword evidence="8" id="KW-1133">Transmembrane helix</keyword>
<dbReference type="EMBL" id="QEAP01000242">
    <property type="protein sequence ID" value="TPX71665.1"/>
    <property type="molecule type" value="Genomic_DNA"/>
</dbReference>